<dbReference type="Proteomes" id="UP000503440">
    <property type="component" value="Chromosome"/>
</dbReference>
<evidence type="ECO:0000256" key="1">
    <source>
        <dbReference type="ARBA" id="ARBA00008857"/>
    </source>
</evidence>
<keyword evidence="4" id="KW-0233">DNA recombination</keyword>
<dbReference type="InterPro" id="IPR050808">
    <property type="entry name" value="Phage_Integrase"/>
</dbReference>
<dbReference type="InterPro" id="IPR038488">
    <property type="entry name" value="Integrase_DNA-bd_sf"/>
</dbReference>
<dbReference type="SUPFAM" id="SSF56349">
    <property type="entry name" value="DNA breaking-rejoining enzymes"/>
    <property type="match status" value="1"/>
</dbReference>
<evidence type="ECO:0000313" key="7">
    <source>
        <dbReference type="Proteomes" id="UP000503440"/>
    </source>
</evidence>
<dbReference type="PANTHER" id="PTHR30629:SF2">
    <property type="entry name" value="PROPHAGE INTEGRASE INTS-RELATED"/>
    <property type="match status" value="1"/>
</dbReference>
<dbReference type="InterPro" id="IPR025166">
    <property type="entry name" value="Integrase_DNA_bind_dom"/>
</dbReference>
<dbReference type="AlphaFoldDB" id="A0A6C0Y3E3"/>
<dbReference type="RefSeq" id="WP_163145995.1">
    <property type="nucleotide sequence ID" value="NZ_CP044455.1"/>
</dbReference>
<evidence type="ECO:0000259" key="5">
    <source>
        <dbReference type="PROSITE" id="PS51898"/>
    </source>
</evidence>
<dbReference type="Gene3D" id="1.10.150.130">
    <property type="match status" value="1"/>
</dbReference>
<evidence type="ECO:0000256" key="3">
    <source>
        <dbReference type="ARBA" id="ARBA00023125"/>
    </source>
</evidence>
<dbReference type="InterPro" id="IPR053876">
    <property type="entry name" value="Phage_int_M"/>
</dbReference>
<proteinExistence type="inferred from homology"/>
<sequence length="401" mass="46189">MVAIKLTDAKIKTLKPQEKVYRILDSDRLYIEVRPTGAKVWRFKFTFNGKESSMSLGDYPAIGLADARQLREEMRAKLARGIHPVEERKQLKQAKEEVFTNTFKVIAEEYAKERLKTKSPGYIGQFHASLEKDILPVIGSKDVREVTSADVFSVIKNTMKRVRSQSNRGTGEVTAIQNRKFIGAVMRYAIATLRAENDPTYAVRDVVARPDVNHARPLTKKERIIVRTKLESYGGAETVKNAGLMLLYTMLRTIEVRRMEWAWVDFEQRVVNFPKTAMKKSRDHILPMSDQVFELLKTQYKNSGNKKYVFPAVYQSDGMLNQMTLNRMLKYIGLNTVSAHDFRATASTLLNEAGYEEKWIEAQLAHADDNKTRASYNHAKYLADRRRMMQDWADMVDGWKE</sequence>
<protein>
    <submittedName>
        <fullName evidence="6">Tyrosine-type recombinase/integrase</fullName>
    </submittedName>
</protein>
<evidence type="ECO:0000256" key="2">
    <source>
        <dbReference type="ARBA" id="ARBA00022908"/>
    </source>
</evidence>
<dbReference type="InterPro" id="IPR002104">
    <property type="entry name" value="Integrase_catalytic"/>
</dbReference>
<evidence type="ECO:0000313" key="6">
    <source>
        <dbReference type="EMBL" id="QIC70747.1"/>
    </source>
</evidence>
<organism evidence="6 7">
    <name type="scientific">Acinetobacter indicus</name>
    <dbReference type="NCBI Taxonomy" id="756892"/>
    <lineage>
        <taxon>Bacteria</taxon>
        <taxon>Pseudomonadati</taxon>
        <taxon>Pseudomonadota</taxon>
        <taxon>Gammaproteobacteria</taxon>
        <taxon>Moraxellales</taxon>
        <taxon>Moraxellaceae</taxon>
        <taxon>Acinetobacter</taxon>
    </lineage>
</organism>
<dbReference type="EMBL" id="CP044455">
    <property type="protein sequence ID" value="QIC70747.1"/>
    <property type="molecule type" value="Genomic_DNA"/>
</dbReference>
<evidence type="ECO:0000256" key="4">
    <source>
        <dbReference type="ARBA" id="ARBA00023172"/>
    </source>
</evidence>
<dbReference type="CDD" id="cd00801">
    <property type="entry name" value="INT_P4_C"/>
    <property type="match status" value="1"/>
</dbReference>
<dbReference type="InterPro" id="IPR010998">
    <property type="entry name" value="Integrase_recombinase_N"/>
</dbReference>
<dbReference type="PROSITE" id="PS51898">
    <property type="entry name" value="TYR_RECOMBINASE"/>
    <property type="match status" value="1"/>
</dbReference>
<keyword evidence="2" id="KW-0229">DNA integration</keyword>
<dbReference type="Pfam" id="PF00589">
    <property type="entry name" value="Phage_integrase"/>
    <property type="match status" value="1"/>
</dbReference>
<keyword evidence="3" id="KW-0238">DNA-binding</keyword>
<dbReference type="Pfam" id="PF13356">
    <property type="entry name" value="Arm-DNA-bind_3"/>
    <property type="match status" value="1"/>
</dbReference>
<comment type="similarity">
    <text evidence="1">Belongs to the 'phage' integrase family.</text>
</comment>
<dbReference type="Pfam" id="PF22022">
    <property type="entry name" value="Phage_int_M"/>
    <property type="match status" value="1"/>
</dbReference>
<dbReference type="GO" id="GO:0006310">
    <property type="term" value="P:DNA recombination"/>
    <property type="evidence" value="ECO:0007669"/>
    <property type="project" value="UniProtKB-KW"/>
</dbReference>
<dbReference type="GO" id="GO:0015074">
    <property type="term" value="P:DNA integration"/>
    <property type="evidence" value="ECO:0007669"/>
    <property type="project" value="UniProtKB-KW"/>
</dbReference>
<gene>
    <name evidence="6" type="ORF">FSC09_10130</name>
</gene>
<accession>A0A6C0Y3E3</accession>
<dbReference type="InterPro" id="IPR013762">
    <property type="entry name" value="Integrase-like_cat_sf"/>
</dbReference>
<name>A0A6C0Y3E3_9GAMM</name>
<dbReference type="PANTHER" id="PTHR30629">
    <property type="entry name" value="PROPHAGE INTEGRASE"/>
    <property type="match status" value="1"/>
</dbReference>
<dbReference type="GO" id="GO:0003677">
    <property type="term" value="F:DNA binding"/>
    <property type="evidence" value="ECO:0007669"/>
    <property type="project" value="UniProtKB-KW"/>
</dbReference>
<dbReference type="InterPro" id="IPR011010">
    <property type="entry name" value="DNA_brk_join_enz"/>
</dbReference>
<reference evidence="6 7" key="1">
    <citation type="submission" date="2019-09" db="EMBL/GenBank/DDBJ databases">
        <title>Non-baumannii Acinetobacter spp. carrying blaNDM-1 isolated in China.</title>
        <authorList>
            <person name="Cui C."/>
            <person name="Chen C."/>
            <person name="Sun J."/>
            <person name="Liu Y."/>
        </authorList>
    </citation>
    <scope>NUCLEOTIDE SEQUENCE [LARGE SCALE GENOMIC DNA]</scope>
    <source>
        <strain evidence="6 7">B18</strain>
    </source>
</reference>
<dbReference type="Gene3D" id="1.10.443.10">
    <property type="entry name" value="Intergrase catalytic core"/>
    <property type="match status" value="1"/>
</dbReference>
<feature type="domain" description="Tyr recombinase" evidence="5">
    <location>
        <begin position="213"/>
        <end position="389"/>
    </location>
</feature>
<dbReference type="Gene3D" id="3.30.160.390">
    <property type="entry name" value="Integrase, DNA-binding domain"/>
    <property type="match status" value="1"/>
</dbReference>